<dbReference type="STRING" id="266779.Meso_0219"/>
<dbReference type="AlphaFoldDB" id="Q11LV2"/>
<sequence>MNAKDKIRAAKAISIMLNSFPLQHGTDAEVQLASFLECIDQFSPEAVEETCLRYRRGEIVGHDARFAPSTAQFTQSVKERQSHLDWLNASRIAPERQIPKPYSPRVSKEKMQAFTDALHGRRSWESLSEEFGIPVRDVD</sequence>
<dbReference type="HOGENOM" id="CLU_1841547_0_0_5"/>
<evidence type="ECO:0000313" key="1">
    <source>
        <dbReference type="EMBL" id="ABG61623.1"/>
    </source>
</evidence>
<gene>
    <name evidence="1" type="ordered locus">Meso_0219</name>
</gene>
<dbReference type="KEGG" id="mes:Meso_0219"/>
<accession>Q11LV2</accession>
<protein>
    <submittedName>
        <fullName evidence="1">Uncharacterized protein</fullName>
    </submittedName>
</protein>
<proteinExistence type="predicted"/>
<dbReference type="EMBL" id="CP000390">
    <property type="protein sequence ID" value="ABG61623.1"/>
    <property type="molecule type" value="Genomic_DNA"/>
</dbReference>
<dbReference type="eggNOG" id="ENOG50300JK">
    <property type="taxonomic scope" value="Bacteria"/>
</dbReference>
<name>Q11LV2_CHESB</name>
<organism evidence="1">
    <name type="scientific">Chelativorans sp. (strain BNC1)</name>
    <dbReference type="NCBI Taxonomy" id="266779"/>
    <lineage>
        <taxon>Bacteria</taxon>
        <taxon>Pseudomonadati</taxon>
        <taxon>Pseudomonadota</taxon>
        <taxon>Alphaproteobacteria</taxon>
        <taxon>Hyphomicrobiales</taxon>
        <taxon>Phyllobacteriaceae</taxon>
        <taxon>Chelativorans</taxon>
    </lineage>
</organism>
<dbReference type="OrthoDB" id="8097516at2"/>
<reference evidence="1" key="1">
    <citation type="submission" date="2006-06" db="EMBL/GenBank/DDBJ databases">
        <title>Complete sequence of chromosome of Chelativorans sp. BNC1.</title>
        <authorList>
            <consortium name="US DOE Joint Genome Institute"/>
            <person name="Copeland A."/>
            <person name="Lucas S."/>
            <person name="Lapidus A."/>
            <person name="Barry K."/>
            <person name="Detter J.C."/>
            <person name="Glavina del Rio T."/>
            <person name="Hammon N."/>
            <person name="Israni S."/>
            <person name="Dalin E."/>
            <person name="Tice H."/>
            <person name="Pitluck S."/>
            <person name="Chertkov O."/>
            <person name="Brettin T."/>
            <person name="Bruce D."/>
            <person name="Han C."/>
            <person name="Tapia R."/>
            <person name="Gilna P."/>
            <person name="Schmutz J."/>
            <person name="Larimer F."/>
            <person name="Land M."/>
            <person name="Hauser L."/>
            <person name="Kyrpides N."/>
            <person name="Mikhailova N."/>
            <person name="Richardson P."/>
        </authorList>
    </citation>
    <scope>NUCLEOTIDE SEQUENCE</scope>
    <source>
        <strain evidence="1">BNC1</strain>
    </source>
</reference>